<dbReference type="InterPro" id="IPR051150">
    <property type="entry name" value="SWT21/TCAB1_mRNA_Telomere"/>
</dbReference>
<gene>
    <name evidence="1" type="ORF">BSL78_02631</name>
</gene>
<evidence type="ECO:0000313" key="2">
    <source>
        <dbReference type="Proteomes" id="UP000230750"/>
    </source>
</evidence>
<dbReference type="Proteomes" id="UP000230750">
    <property type="component" value="Unassembled WGS sequence"/>
</dbReference>
<protein>
    <submittedName>
        <fullName evidence="1">Uncharacterized protein</fullName>
    </submittedName>
</protein>
<dbReference type="OrthoDB" id="239865at2759"/>
<sequence length="108" mass="12344">MDADRVEVLPLSFTEDPPLLTTAKDEFLLYEGNNFLKGCKWSPDGTCILTNSEDGVLRLFNLPGELYFPKSWTPVPDLTSVLKMVEGELIYDYCWYPPMSSLQPETCW</sequence>
<evidence type="ECO:0000313" key="1">
    <source>
        <dbReference type="EMBL" id="PIK60450.1"/>
    </source>
</evidence>
<comment type="caution">
    <text evidence="1">The sequence shown here is derived from an EMBL/GenBank/DDBJ whole genome shotgun (WGS) entry which is preliminary data.</text>
</comment>
<dbReference type="SUPFAM" id="SSF50978">
    <property type="entry name" value="WD40 repeat-like"/>
    <property type="match status" value="1"/>
</dbReference>
<dbReference type="EMBL" id="MRZV01000056">
    <property type="protein sequence ID" value="PIK60450.1"/>
    <property type="molecule type" value="Genomic_DNA"/>
</dbReference>
<dbReference type="STRING" id="307972.A0A2G8LJV4"/>
<dbReference type="GO" id="GO:0003723">
    <property type="term" value="F:RNA binding"/>
    <property type="evidence" value="ECO:0007669"/>
    <property type="project" value="TreeGrafter"/>
</dbReference>
<dbReference type="PANTHER" id="PTHR13211">
    <property type="entry name" value="TELOMERASE CAJAL BODY PROTEIN 1"/>
    <property type="match status" value="1"/>
</dbReference>
<reference evidence="1 2" key="1">
    <citation type="journal article" date="2017" name="PLoS Biol.">
        <title>The sea cucumber genome provides insights into morphological evolution and visceral regeneration.</title>
        <authorList>
            <person name="Zhang X."/>
            <person name="Sun L."/>
            <person name="Yuan J."/>
            <person name="Sun Y."/>
            <person name="Gao Y."/>
            <person name="Zhang L."/>
            <person name="Li S."/>
            <person name="Dai H."/>
            <person name="Hamel J.F."/>
            <person name="Liu C."/>
            <person name="Yu Y."/>
            <person name="Liu S."/>
            <person name="Lin W."/>
            <person name="Guo K."/>
            <person name="Jin S."/>
            <person name="Xu P."/>
            <person name="Storey K.B."/>
            <person name="Huan P."/>
            <person name="Zhang T."/>
            <person name="Zhou Y."/>
            <person name="Zhang J."/>
            <person name="Lin C."/>
            <person name="Li X."/>
            <person name="Xing L."/>
            <person name="Huo D."/>
            <person name="Sun M."/>
            <person name="Wang L."/>
            <person name="Mercier A."/>
            <person name="Li F."/>
            <person name="Yang H."/>
            <person name="Xiang J."/>
        </authorList>
    </citation>
    <scope>NUCLEOTIDE SEQUENCE [LARGE SCALE GENOMIC DNA]</scope>
    <source>
        <strain evidence="1">Shaxun</strain>
        <tissue evidence="1">Muscle</tissue>
    </source>
</reference>
<dbReference type="InterPro" id="IPR036322">
    <property type="entry name" value="WD40_repeat_dom_sf"/>
</dbReference>
<accession>A0A2G8LJV4</accession>
<proteinExistence type="predicted"/>
<dbReference type="PANTHER" id="PTHR13211:SF0">
    <property type="entry name" value="TELOMERASE CAJAL BODY PROTEIN 1"/>
    <property type="match status" value="1"/>
</dbReference>
<organism evidence="1 2">
    <name type="scientific">Stichopus japonicus</name>
    <name type="common">Sea cucumber</name>
    <dbReference type="NCBI Taxonomy" id="307972"/>
    <lineage>
        <taxon>Eukaryota</taxon>
        <taxon>Metazoa</taxon>
        <taxon>Echinodermata</taxon>
        <taxon>Eleutherozoa</taxon>
        <taxon>Echinozoa</taxon>
        <taxon>Holothuroidea</taxon>
        <taxon>Aspidochirotacea</taxon>
        <taxon>Aspidochirotida</taxon>
        <taxon>Stichopodidae</taxon>
        <taxon>Apostichopus</taxon>
    </lineage>
</organism>
<keyword evidence="2" id="KW-1185">Reference proteome</keyword>
<dbReference type="GO" id="GO:0030576">
    <property type="term" value="P:Cajal body organization"/>
    <property type="evidence" value="ECO:0007669"/>
    <property type="project" value="TreeGrafter"/>
</dbReference>
<dbReference type="GO" id="GO:0015030">
    <property type="term" value="C:Cajal body"/>
    <property type="evidence" value="ECO:0007669"/>
    <property type="project" value="TreeGrafter"/>
</dbReference>
<dbReference type="AlphaFoldDB" id="A0A2G8LJV4"/>
<name>A0A2G8LJV4_STIJA</name>